<organism evidence="1 2">
    <name type="scientific">Trifolium pratense</name>
    <name type="common">Red clover</name>
    <dbReference type="NCBI Taxonomy" id="57577"/>
    <lineage>
        <taxon>Eukaryota</taxon>
        <taxon>Viridiplantae</taxon>
        <taxon>Streptophyta</taxon>
        <taxon>Embryophyta</taxon>
        <taxon>Tracheophyta</taxon>
        <taxon>Spermatophyta</taxon>
        <taxon>Magnoliopsida</taxon>
        <taxon>eudicotyledons</taxon>
        <taxon>Gunneridae</taxon>
        <taxon>Pentapetalae</taxon>
        <taxon>rosids</taxon>
        <taxon>fabids</taxon>
        <taxon>Fabales</taxon>
        <taxon>Fabaceae</taxon>
        <taxon>Papilionoideae</taxon>
        <taxon>50 kb inversion clade</taxon>
        <taxon>NPAAA clade</taxon>
        <taxon>Hologalegina</taxon>
        <taxon>IRL clade</taxon>
        <taxon>Trifolieae</taxon>
        <taxon>Trifolium</taxon>
    </lineage>
</organism>
<sequence>MEFTHRFTPLDRLRCNSLDWSIKVRVVRMWKVRRCLKTHDIYEIELILLDKEGKKIQATVPAEFVDRFANILFEDGVYMIEYFHVKKNISQCMFTFSQFRIVFCIMTTVALSQSLAIPHYALKLFSFQKMRNFTNGLNYLVDVMGVVIDVFCHPADGMSGGMDCGVRVILADMCGKFECFLSGRNAYELERMLNGCTRDLPILVLLFVRIVAKNGFVFIECIDDVSKVLLNPPYVEVNQFKNDMGYKCCSVPLVKKEYYSGSKSCKELEFTRLYPHKSVHELIHTFQDGLFVLCGKIVGLFKVDQWFYPVCHCGAFLNIGRGSYYCVHCHLTVFSSTSKCSLQIGIQDGTSAALLPMSENLLEGIESIRDNGSSFALSDYGEKILADKLVLMIVKKSIRVDELSDHVVEILRITDDIDVIKTLQFDGKYAFSNQVNFEGPPLGFGCDGGTGIVSFGQEFVGHGKGALIEDGVQVMSRKEINKSKAADNAIIMGGISTESSSSTMRF</sequence>
<accession>A0ACB0KJP9</accession>
<dbReference type="EMBL" id="CASHSV030000311">
    <property type="protein sequence ID" value="CAJ2657472.1"/>
    <property type="molecule type" value="Genomic_DNA"/>
</dbReference>
<protein>
    <submittedName>
        <fullName evidence="1">Uncharacterized protein</fullName>
    </submittedName>
</protein>
<dbReference type="Proteomes" id="UP001177021">
    <property type="component" value="Unassembled WGS sequence"/>
</dbReference>
<evidence type="ECO:0000313" key="2">
    <source>
        <dbReference type="Proteomes" id="UP001177021"/>
    </source>
</evidence>
<comment type="caution">
    <text evidence="1">The sequence shown here is derived from an EMBL/GenBank/DDBJ whole genome shotgun (WGS) entry which is preliminary data.</text>
</comment>
<proteinExistence type="predicted"/>
<evidence type="ECO:0000313" key="1">
    <source>
        <dbReference type="EMBL" id="CAJ2657472.1"/>
    </source>
</evidence>
<reference evidence="1" key="1">
    <citation type="submission" date="2023-10" db="EMBL/GenBank/DDBJ databases">
        <authorList>
            <person name="Rodriguez Cubillos JULIANA M."/>
            <person name="De Vega J."/>
        </authorList>
    </citation>
    <scope>NUCLEOTIDE SEQUENCE</scope>
</reference>
<gene>
    <name evidence="1" type="ORF">MILVUS5_LOCUS24045</name>
</gene>
<name>A0ACB0KJP9_TRIPR</name>
<keyword evidence="2" id="KW-1185">Reference proteome</keyword>